<comment type="caution">
    <text evidence="5">The sequence shown here is derived from an EMBL/GenBank/DDBJ whole genome shotgun (WGS) entry which is preliminary data.</text>
</comment>
<evidence type="ECO:0000256" key="2">
    <source>
        <dbReference type="ARBA" id="ARBA00023242"/>
    </source>
</evidence>
<dbReference type="AlphaFoldDB" id="A0AAD7E011"/>
<feature type="compositionally biased region" description="Basic and acidic residues" evidence="3">
    <location>
        <begin position="667"/>
        <end position="681"/>
    </location>
</feature>
<dbReference type="InterPro" id="IPR001138">
    <property type="entry name" value="Zn2Cys6_DnaBD"/>
</dbReference>
<gene>
    <name evidence="5" type="ORF">B0H17DRAFT_1004018</name>
</gene>
<sequence>MSSPAKRRRLQRACDICRLKKRKPLTIPIPCKPTTSGTVSGACDGVRSSATKCSNCVESGAHCTFGGAVVKRKSYVDVLESRLELTEQLLRKLSPQSEAIMNTLGSGSIQWSSDSPVLTHKNGDNTGPGVELAALTIRSMNAPPPAPHGDDLEHIALTQDLHDLSINHHYERFHGKSSGAMLVKTAVQLREGYEERDMPLTSRRMHYWTFNPTKDRSHHVGPYVFPGADLLSTLVDDYFANANLYFPLLHRPTFERALADRLHFLDPSFGAVVLLVCAIGSRFSDDPRVCGPEDEPLRCGWRYFDQLPHVIDHLFVPPTLYHLQYYCLAVFFLEFSTPTPCWTLIGLGIRLAHEVGAHRAKNPGSPPTVESELWKRAFWVIVCYDRTFSCMLGRPCTTQYEDFDVELPIECDDEFWENLDPAKAFKQPVGKPSQITFFNCFIRLTNILAFSLKMLYSLNKTKNLFAVRDEAWEEHIVAELDSALNAWVDLIPSHRAAIPLSSRCTTERSPAVRWDPNREDDKSFDQSALLYCTYYQVQMTIHRPFIPMIRNGASTALPSLAICTNAARSCSHVADVSRLRKNGTPMPVLLNATFTSGLVLLLNVWSGKRTGLPPQMNSALSEVSKCMESIQVCEERWQSAALCWDLLYELAATGQLPLPTRSSPGPRTKETNGKKRPREDYDSPQDQPDASPARYPSYADTYLASVLGPTSVELSTPPEFAALPTYTADLGRLPVFHPYAEGTSWYPSEAPLGYPDFPANADSSNTSGSTFATGSTFSPHWGYASDLGAGADALSSDMMAMWASAPTGFEYVSPPLRFSLRLLPLVILSPPYFLARFFGCLLTSLQDRRLGHLLQCHE</sequence>
<dbReference type="CDD" id="cd12148">
    <property type="entry name" value="fungal_TF_MHR"/>
    <property type="match status" value="1"/>
</dbReference>
<dbReference type="GO" id="GO:0006351">
    <property type="term" value="P:DNA-templated transcription"/>
    <property type="evidence" value="ECO:0007669"/>
    <property type="project" value="InterPro"/>
</dbReference>
<dbReference type="CDD" id="cd00067">
    <property type="entry name" value="GAL4"/>
    <property type="match status" value="1"/>
</dbReference>
<dbReference type="SMART" id="SM00906">
    <property type="entry name" value="Fungal_trans"/>
    <property type="match status" value="1"/>
</dbReference>
<dbReference type="GO" id="GO:0003677">
    <property type="term" value="F:DNA binding"/>
    <property type="evidence" value="ECO:0007669"/>
    <property type="project" value="InterPro"/>
</dbReference>
<organism evidence="5 6">
    <name type="scientific">Mycena rosella</name>
    <name type="common">Pink bonnet</name>
    <name type="synonym">Agaricus rosellus</name>
    <dbReference type="NCBI Taxonomy" id="1033263"/>
    <lineage>
        <taxon>Eukaryota</taxon>
        <taxon>Fungi</taxon>
        <taxon>Dikarya</taxon>
        <taxon>Basidiomycota</taxon>
        <taxon>Agaricomycotina</taxon>
        <taxon>Agaricomycetes</taxon>
        <taxon>Agaricomycetidae</taxon>
        <taxon>Agaricales</taxon>
        <taxon>Marasmiineae</taxon>
        <taxon>Mycenaceae</taxon>
        <taxon>Mycena</taxon>
    </lineage>
</organism>
<protein>
    <submittedName>
        <fullName evidence="5">Fungal-specific transcription factor domain-containing protein</fullName>
    </submittedName>
</protein>
<keyword evidence="2" id="KW-0539">Nucleus</keyword>
<dbReference type="Gene3D" id="4.10.240.10">
    <property type="entry name" value="Zn(2)-C6 fungal-type DNA-binding domain"/>
    <property type="match status" value="1"/>
</dbReference>
<accession>A0AAD7E011</accession>
<dbReference type="GO" id="GO:0008270">
    <property type="term" value="F:zinc ion binding"/>
    <property type="evidence" value="ECO:0007669"/>
    <property type="project" value="InterPro"/>
</dbReference>
<dbReference type="GO" id="GO:0000981">
    <property type="term" value="F:DNA-binding transcription factor activity, RNA polymerase II-specific"/>
    <property type="evidence" value="ECO:0007669"/>
    <property type="project" value="InterPro"/>
</dbReference>
<dbReference type="PANTHER" id="PTHR46910">
    <property type="entry name" value="TRANSCRIPTION FACTOR PDR1"/>
    <property type="match status" value="1"/>
</dbReference>
<dbReference type="PANTHER" id="PTHR46910:SF38">
    <property type="entry name" value="ZN(2)-C6 FUNGAL-TYPE DOMAIN-CONTAINING PROTEIN"/>
    <property type="match status" value="1"/>
</dbReference>
<feature type="domain" description="Xylanolytic transcriptional activator regulatory" evidence="4">
    <location>
        <begin position="341"/>
        <end position="414"/>
    </location>
</feature>
<dbReference type="InterPro" id="IPR036864">
    <property type="entry name" value="Zn2-C6_fun-type_DNA-bd_sf"/>
</dbReference>
<dbReference type="Proteomes" id="UP001221757">
    <property type="component" value="Unassembled WGS sequence"/>
</dbReference>
<evidence type="ECO:0000256" key="1">
    <source>
        <dbReference type="ARBA" id="ARBA00022723"/>
    </source>
</evidence>
<dbReference type="EMBL" id="JARKIE010000014">
    <property type="protein sequence ID" value="KAJ7702800.1"/>
    <property type="molecule type" value="Genomic_DNA"/>
</dbReference>
<evidence type="ECO:0000313" key="5">
    <source>
        <dbReference type="EMBL" id="KAJ7702800.1"/>
    </source>
</evidence>
<reference evidence="5" key="1">
    <citation type="submission" date="2023-03" db="EMBL/GenBank/DDBJ databases">
        <title>Massive genome expansion in bonnet fungi (Mycena s.s.) driven by repeated elements and novel gene families across ecological guilds.</title>
        <authorList>
            <consortium name="Lawrence Berkeley National Laboratory"/>
            <person name="Harder C.B."/>
            <person name="Miyauchi S."/>
            <person name="Viragh M."/>
            <person name="Kuo A."/>
            <person name="Thoen E."/>
            <person name="Andreopoulos B."/>
            <person name="Lu D."/>
            <person name="Skrede I."/>
            <person name="Drula E."/>
            <person name="Henrissat B."/>
            <person name="Morin E."/>
            <person name="Kohler A."/>
            <person name="Barry K."/>
            <person name="LaButti K."/>
            <person name="Morin E."/>
            <person name="Salamov A."/>
            <person name="Lipzen A."/>
            <person name="Mereny Z."/>
            <person name="Hegedus B."/>
            <person name="Baldrian P."/>
            <person name="Stursova M."/>
            <person name="Weitz H."/>
            <person name="Taylor A."/>
            <person name="Grigoriev I.V."/>
            <person name="Nagy L.G."/>
            <person name="Martin F."/>
            <person name="Kauserud H."/>
        </authorList>
    </citation>
    <scope>NUCLEOTIDE SEQUENCE</scope>
    <source>
        <strain evidence="5">CBHHK067</strain>
    </source>
</reference>
<proteinExistence type="predicted"/>
<evidence type="ECO:0000313" key="6">
    <source>
        <dbReference type="Proteomes" id="UP001221757"/>
    </source>
</evidence>
<name>A0AAD7E011_MYCRO</name>
<dbReference type="InterPro" id="IPR007219">
    <property type="entry name" value="XnlR_reg_dom"/>
</dbReference>
<dbReference type="Pfam" id="PF04082">
    <property type="entry name" value="Fungal_trans"/>
    <property type="match status" value="1"/>
</dbReference>
<evidence type="ECO:0000259" key="4">
    <source>
        <dbReference type="SMART" id="SM00906"/>
    </source>
</evidence>
<feature type="region of interest" description="Disordered" evidence="3">
    <location>
        <begin position="657"/>
        <end position="694"/>
    </location>
</feature>
<keyword evidence="1" id="KW-0479">Metal-binding</keyword>
<dbReference type="InterPro" id="IPR050987">
    <property type="entry name" value="AtrR-like"/>
</dbReference>
<keyword evidence="6" id="KW-1185">Reference proteome</keyword>
<evidence type="ECO:0000256" key="3">
    <source>
        <dbReference type="SAM" id="MobiDB-lite"/>
    </source>
</evidence>